<keyword evidence="9" id="KW-1185">Reference proteome</keyword>
<organism evidence="8 9">
    <name type="scientific">Motilibacter rhizosphaerae</name>
    <dbReference type="NCBI Taxonomy" id="598652"/>
    <lineage>
        <taxon>Bacteria</taxon>
        <taxon>Bacillati</taxon>
        <taxon>Actinomycetota</taxon>
        <taxon>Actinomycetes</taxon>
        <taxon>Motilibacterales</taxon>
        <taxon>Motilibacteraceae</taxon>
        <taxon>Motilibacter</taxon>
    </lineage>
</organism>
<feature type="transmembrane region" description="Helical" evidence="6">
    <location>
        <begin position="423"/>
        <end position="448"/>
    </location>
</feature>
<dbReference type="InterPro" id="IPR003838">
    <property type="entry name" value="ABC3_permease_C"/>
</dbReference>
<feature type="transmembrane region" description="Helical" evidence="6">
    <location>
        <begin position="847"/>
        <end position="870"/>
    </location>
</feature>
<comment type="subcellular location">
    <subcellularLocation>
        <location evidence="1">Cell membrane</location>
        <topology evidence="1">Multi-pass membrane protein</topology>
    </subcellularLocation>
</comment>
<dbReference type="Proteomes" id="UP000293638">
    <property type="component" value="Unassembled WGS sequence"/>
</dbReference>
<gene>
    <name evidence="8" type="ORF">EV189_1734</name>
</gene>
<evidence type="ECO:0000256" key="4">
    <source>
        <dbReference type="ARBA" id="ARBA00022989"/>
    </source>
</evidence>
<evidence type="ECO:0000256" key="1">
    <source>
        <dbReference type="ARBA" id="ARBA00004651"/>
    </source>
</evidence>
<protein>
    <submittedName>
        <fullName evidence="8">Putative ABC transport system permease protein</fullName>
    </submittedName>
</protein>
<keyword evidence="4 6" id="KW-1133">Transmembrane helix</keyword>
<sequence>MSLRLLLRVARRDAARSRGRSLLVVAMVALPVLGLTAGDVLAWSVRLDPSERVERRLGATSAELRVVDPTGGPVLQLPGAGQWTSPPDAPTGTLPAATAWQRAAALLPPGSTASPTRSGSALLATRAGQAQSPVAEIDTRLPALRPLLLVRRGRLPLAAGEAAVSPQVLSRTGVRVGGTLRLLDPARELTVVGVATGYGPAYGLGITTLPGQVLPATTLPDRLLVTTPRPVSWAEVQRWSATGVVTYSRAVVLHPPADAAVPAYRLVGSGSTNRDVVTLAVGATLVVVLAALEVVLLAGAAFAVGARRQARALALVEAAGGEPRHVRGVVLAGGAVLGAVAGVLGSALGVATGSAVLAWMRRAEYGGVPGHVELRPLELAAIALLGVLTGVAAALLPARAAARQDVVAVLAGRRPLPPLRRRVPVTGLVLCVLGAVVAALGSALGLAVAHSSAAGGPRRYAAAGLIAGGAGLTELGLVLASGAVVALLGRVATRLPVAPRLALRDAARQRSRTAPAVAAVLTAVTGACAVVLVAASVQDRGRRSYVPDAPVGTALVQLRTYVDDGAGGTRELVHDPARVQDVLRQQLGATTSAVVGEVVDPRCRADGSDCRSVEVQRAPADRCPQEDGARQDPRDPRCAGGWAIAGGSLPVVATGDARAVAAITGRPSDATDPAVQRALADGGAVVFRRVGTGDPYLGKGGRLWVGVDRPDGSALGDAPVPAVVVPVTSTAPAALLGPRLVASLGMAGRPSQVLASGPQPPSAAQEDAARAALATAASPGYLEVERGWHGTLGYLLVALVLAAGLVVLGASWVTTGLAQADSRADSATLAAVGADPGVRRRVSAAQALAVSGTGTLLGVLAGFVPALAFVGQDESLRTVVPWAPLLVLLLGVPVVAALTSGLATRGRLQLQRRVA</sequence>
<dbReference type="RefSeq" id="WP_130492480.1">
    <property type="nucleotide sequence ID" value="NZ_SGXD01000002.1"/>
</dbReference>
<comment type="caution">
    <text evidence="8">The sequence shown here is derived from an EMBL/GenBank/DDBJ whole genome shotgun (WGS) entry which is preliminary data.</text>
</comment>
<feature type="transmembrane region" description="Helical" evidence="6">
    <location>
        <begin position="326"/>
        <end position="359"/>
    </location>
</feature>
<evidence type="ECO:0000259" key="7">
    <source>
        <dbReference type="Pfam" id="PF02687"/>
    </source>
</evidence>
<evidence type="ECO:0000256" key="5">
    <source>
        <dbReference type="ARBA" id="ARBA00023136"/>
    </source>
</evidence>
<dbReference type="InterPro" id="IPR038766">
    <property type="entry name" value="Membrane_comp_ABC_pdt"/>
</dbReference>
<evidence type="ECO:0000313" key="8">
    <source>
        <dbReference type="EMBL" id="RZS89952.1"/>
    </source>
</evidence>
<feature type="transmembrane region" description="Helical" evidence="6">
    <location>
        <begin position="882"/>
        <end position="903"/>
    </location>
</feature>
<evidence type="ECO:0000256" key="6">
    <source>
        <dbReference type="SAM" id="Phobius"/>
    </source>
</evidence>
<keyword evidence="3 6" id="KW-0812">Transmembrane</keyword>
<keyword evidence="5 6" id="KW-0472">Membrane</keyword>
<evidence type="ECO:0000256" key="2">
    <source>
        <dbReference type="ARBA" id="ARBA00022475"/>
    </source>
</evidence>
<feature type="transmembrane region" description="Helical" evidence="6">
    <location>
        <begin position="279"/>
        <end position="305"/>
    </location>
</feature>
<feature type="transmembrane region" description="Helical" evidence="6">
    <location>
        <begin position="460"/>
        <end position="493"/>
    </location>
</feature>
<dbReference type="AlphaFoldDB" id="A0A4Q7NU69"/>
<reference evidence="8 9" key="1">
    <citation type="submission" date="2019-02" db="EMBL/GenBank/DDBJ databases">
        <title>Genomic Encyclopedia of Type Strains, Phase IV (KMG-IV): sequencing the most valuable type-strain genomes for metagenomic binning, comparative biology and taxonomic classification.</title>
        <authorList>
            <person name="Goeker M."/>
        </authorList>
    </citation>
    <scope>NUCLEOTIDE SEQUENCE [LARGE SCALE GENOMIC DNA]</scope>
    <source>
        <strain evidence="8 9">DSM 45622</strain>
    </source>
</reference>
<dbReference type="PANTHER" id="PTHR30287">
    <property type="entry name" value="MEMBRANE COMPONENT OF PREDICTED ABC SUPERFAMILY METABOLITE UPTAKE TRANSPORTER"/>
    <property type="match status" value="1"/>
</dbReference>
<feature type="transmembrane region" description="Helical" evidence="6">
    <location>
        <begin position="792"/>
        <end position="813"/>
    </location>
</feature>
<keyword evidence="2" id="KW-1003">Cell membrane</keyword>
<accession>A0A4Q7NU69</accession>
<proteinExistence type="predicted"/>
<feature type="transmembrane region" description="Helical" evidence="6">
    <location>
        <begin position="514"/>
        <end position="537"/>
    </location>
</feature>
<evidence type="ECO:0000256" key="3">
    <source>
        <dbReference type="ARBA" id="ARBA00022692"/>
    </source>
</evidence>
<name>A0A4Q7NU69_9ACTN</name>
<evidence type="ECO:0000313" key="9">
    <source>
        <dbReference type="Proteomes" id="UP000293638"/>
    </source>
</evidence>
<dbReference type="EMBL" id="SGXD01000002">
    <property type="protein sequence ID" value="RZS89952.1"/>
    <property type="molecule type" value="Genomic_DNA"/>
</dbReference>
<dbReference type="GO" id="GO:0005886">
    <property type="term" value="C:plasma membrane"/>
    <property type="evidence" value="ECO:0007669"/>
    <property type="project" value="UniProtKB-SubCell"/>
</dbReference>
<feature type="domain" description="ABC3 transporter permease C-terminal" evidence="7">
    <location>
        <begin position="286"/>
        <end position="405"/>
    </location>
</feature>
<dbReference type="PANTHER" id="PTHR30287:SF1">
    <property type="entry name" value="INNER MEMBRANE PROTEIN"/>
    <property type="match status" value="1"/>
</dbReference>
<dbReference type="Pfam" id="PF02687">
    <property type="entry name" value="FtsX"/>
    <property type="match status" value="1"/>
</dbReference>
<feature type="transmembrane region" description="Helical" evidence="6">
    <location>
        <begin position="379"/>
        <end position="402"/>
    </location>
</feature>
<dbReference type="OrthoDB" id="3405625at2"/>